<feature type="zinc finger region" description="C3H1-type" evidence="5">
    <location>
        <begin position="63"/>
        <end position="89"/>
    </location>
</feature>
<comment type="caution">
    <text evidence="8">The sequence shown here is derived from an EMBL/GenBank/DDBJ whole genome shotgun (WGS) entry which is preliminary data.</text>
</comment>
<dbReference type="Gene3D" id="3.30.1370.110">
    <property type="match status" value="1"/>
</dbReference>
<evidence type="ECO:0000256" key="5">
    <source>
        <dbReference type="PROSITE-ProRule" id="PRU00723"/>
    </source>
</evidence>
<dbReference type="SMART" id="SM00356">
    <property type="entry name" value="ZnF_C3H1"/>
    <property type="match status" value="4"/>
</dbReference>
<dbReference type="AlphaFoldDB" id="A0AAV5UV46"/>
<dbReference type="InterPro" id="IPR000571">
    <property type="entry name" value="Znf_CCCH"/>
</dbReference>
<dbReference type="GO" id="GO:0005829">
    <property type="term" value="C:cytosol"/>
    <property type="evidence" value="ECO:0007669"/>
    <property type="project" value="TreeGrafter"/>
</dbReference>
<dbReference type="Gene3D" id="4.10.1000.10">
    <property type="entry name" value="Zinc finger, CCCH-type"/>
    <property type="match status" value="3"/>
</dbReference>
<sequence>MNNTHSRHYKTAMCAFWPNCQFATSECKFAHGEEDRRLPGLATGSGLTECRPNGQVPNPQSRSRKTRMCDYWPNCRFAAPECKFAHGEEDIRRPGHMNISDVSKSNKQQDSKYKTRLCRYQQRKGGCFNGGKCLYAHSELEQRVHLRLVNAIKNLEYKTKLCRNGVCTYKEKCIYIHQGDPEYAEYKSRIDALWGPVTGDITRAMAYETYADAVRSCAAVTQGKPTGPLPTHLPDGMTTEVIDIAVSNGCSKSHWRELCEIISMGYDEINRLDAQISRWNSNPCRERFSRKIADAKAERIEIENKLKNTVIKKNKYLNKDLLELHGFRRAEDAVELARLRIGEIISNPTILPKNSLRPRTLTLITGAGNRSAGNPKILEAVLNFLETHFEPEMLNKGCIIVPFKRSWLE</sequence>
<evidence type="ECO:0000256" key="3">
    <source>
        <dbReference type="ARBA" id="ARBA00022771"/>
    </source>
</evidence>
<feature type="domain" description="C3H1-type" evidence="7">
    <location>
        <begin position="63"/>
        <end position="89"/>
    </location>
</feature>
<dbReference type="SUPFAM" id="SSF90229">
    <property type="entry name" value="CCCH zinc finger"/>
    <property type="match status" value="1"/>
</dbReference>
<evidence type="ECO:0000313" key="9">
    <source>
        <dbReference type="Proteomes" id="UP001432322"/>
    </source>
</evidence>
<dbReference type="Pfam" id="PF00642">
    <property type="entry name" value="zf-CCCH"/>
    <property type="match status" value="1"/>
</dbReference>
<proteinExistence type="predicted"/>
<accession>A0AAV5UV46</accession>
<dbReference type="PANTHER" id="PTHR12547">
    <property type="entry name" value="CCCH ZINC FINGER/TIS11-RELATED"/>
    <property type="match status" value="1"/>
</dbReference>
<dbReference type="GO" id="GO:0003730">
    <property type="term" value="F:mRNA 3'-UTR binding"/>
    <property type="evidence" value="ECO:0007669"/>
    <property type="project" value="TreeGrafter"/>
</dbReference>
<keyword evidence="2" id="KW-0677">Repeat</keyword>
<keyword evidence="3 5" id="KW-0863">Zinc-finger</keyword>
<dbReference type="InterPro" id="IPR002625">
    <property type="entry name" value="Smr_dom"/>
</dbReference>
<evidence type="ECO:0000256" key="2">
    <source>
        <dbReference type="ARBA" id="ARBA00022737"/>
    </source>
</evidence>
<dbReference type="GO" id="GO:0043186">
    <property type="term" value="C:P granule"/>
    <property type="evidence" value="ECO:0007669"/>
    <property type="project" value="UniProtKB-ARBA"/>
</dbReference>
<feature type="zinc finger region" description="C3H1-type" evidence="5">
    <location>
        <begin position="112"/>
        <end position="140"/>
    </location>
</feature>
<feature type="domain" description="C3H1-type" evidence="7">
    <location>
        <begin position="9"/>
        <end position="34"/>
    </location>
</feature>
<evidence type="ECO:0000256" key="6">
    <source>
        <dbReference type="SAM" id="Coils"/>
    </source>
</evidence>
<protein>
    <recommendedName>
        <fullName evidence="7">C3H1-type domain-containing protein</fullName>
    </recommendedName>
</protein>
<keyword evidence="6" id="KW-0175">Coiled coil</keyword>
<keyword evidence="9" id="KW-1185">Reference proteome</keyword>
<feature type="zinc finger region" description="C3H1-type" evidence="5">
    <location>
        <begin position="9"/>
        <end position="34"/>
    </location>
</feature>
<dbReference type="SUPFAM" id="SSF160443">
    <property type="entry name" value="SMR domain-like"/>
    <property type="match status" value="1"/>
</dbReference>
<evidence type="ECO:0000256" key="1">
    <source>
        <dbReference type="ARBA" id="ARBA00022723"/>
    </source>
</evidence>
<dbReference type="InterPro" id="IPR036855">
    <property type="entry name" value="Znf_CCCH_sf"/>
</dbReference>
<evidence type="ECO:0000313" key="8">
    <source>
        <dbReference type="EMBL" id="GMT09390.1"/>
    </source>
</evidence>
<dbReference type="Proteomes" id="UP001432322">
    <property type="component" value="Unassembled WGS sequence"/>
</dbReference>
<feature type="domain" description="C3H1-type" evidence="7">
    <location>
        <begin position="112"/>
        <end position="140"/>
    </location>
</feature>
<dbReference type="InterPro" id="IPR045877">
    <property type="entry name" value="ZFP36-like"/>
</dbReference>
<dbReference type="SMART" id="SM00463">
    <property type="entry name" value="SMR"/>
    <property type="match status" value="1"/>
</dbReference>
<dbReference type="EMBL" id="BTSY01000001">
    <property type="protein sequence ID" value="GMT09390.1"/>
    <property type="molecule type" value="Genomic_DNA"/>
</dbReference>
<dbReference type="GO" id="GO:0008270">
    <property type="term" value="F:zinc ion binding"/>
    <property type="evidence" value="ECO:0007669"/>
    <property type="project" value="UniProtKB-KW"/>
</dbReference>
<evidence type="ECO:0000259" key="7">
    <source>
        <dbReference type="PROSITE" id="PS50103"/>
    </source>
</evidence>
<dbReference type="PANTHER" id="PTHR12547:SF18">
    <property type="entry name" value="PROTEIN TIS11"/>
    <property type="match status" value="1"/>
</dbReference>
<feature type="coiled-coil region" evidence="6">
    <location>
        <begin position="285"/>
        <end position="312"/>
    </location>
</feature>
<reference evidence="8" key="1">
    <citation type="submission" date="2023-10" db="EMBL/GenBank/DDBJ databases">
        <title>Genome assembly of Pristionchus species.</title>
        <authorList>
            <person name="Yoshida K."/>
            <person name="Sommer R.J."/>
        </authorList>
    </citation>
    <scope>NUCLEOTIDE SEQUENCE</scope>
    <source>
        <strain evidence="8">RS5133</strain>
    </source>
</reference>
<evidence type="ECO:0000256" key="4">
    <source>
        <dbReference type="ARBA" id="ARBA00022833"/>
    </source>
</evidence>
<gene>
    <name evidence="8" type="ORF">PFISCL1PPCAC_687</name>
</gene>
<dbReference type="PROSITE" id="PS50103">
    <property type="entry name" value="ZF_C3H1"/>
    <property type="match status" value="3"/>
</dbReference>
<keyword evidence="1 5" id="KW-0479">Metal-binding</keyword>
<dbReference type="InterPro" id="IPR036063">
    <property type="entry name" value="Smr_dom_sf"/>
</dbReference>
<organism evidence="8 9">
    <name type="scientific">Pristionchus fissidentatus</name>
    <dbReference type="NCBI Taxonomy" id="1538716"/>
    <lineage>
        <taxon>Eukaryota</taxon>
        <taxon>Metazoa</taxon>
        <taxon>Ecdysozoa</taxon>
        <taxon>Nematoda</taxon>
        <taxon>Chromadorea</taxon>
        <taxon>Rhabditida</taxon>
        <taxon>Rhabditina</taxon>
        <taxon>Diplogasteromorpha</taxon>
        <taxon>Diplogasteroidea</taxon>
        <taxon>Neodiplogasteridae</taxon>
        <taxon>Pristionchus</taxon>
    </lineage>
</organism>
<keyword evidence="4 5" id="KW-0862">Zinc</keyword>
<name>A0AAV5UV46_9BILA</name>